<organism evidence="1 2">
    <name type="scientific">Auriscalpium vulgare</name>
    <dbReference type="NCBI Taxonomy" id="40419"/>
    <lineage>
        <taxon>Eukaryota</taxon>
        <taxon>Fungi</taxon>
        <taxon>Dikarya</taxon>
        <taxon>Basidiomycota</taxon>
        <taxon>Agaricomycotina</taxon>
        <taxon>Agaricomycetes</taxon>
        <taxon>Russulales</taxon>
        <taxon>Auriscalpiaceae</taxon>
        <taxon>Auriscalpium</taxon>
    </lineage>
</organism>
<proteinExistence type="predicted"/>
<keyword evidence="2" id="KW-1185">Reference proteome</keyword>
<sequence length="228" mass="26778">MLCEEGSTKFDSWQGSPTRLQAELRQSSRKAATVGFENSEPLPFTPPECHHHMSHSRKFPLLVSNWLFEAGEDSAFKNFLPKLQDHILERLRHPDMASEGRVYSDEDRAQVILQNNRIFRHKVLRVNYTTYDVRRGQDSMNSRTHADVMTLLRDNDSDSTRYPHPFSYARILSVFHADFLHKIPGYPAVPKSMEFLWVRWLRHDVRSASGFHKRRLHPSRVHFLPDDR</sequence>
<evidence type="ECO:0000313" key="1">
    <source>
        <dbReference type="EMBL" id="KAI0050707.1"/>
    </source>
</evidence>
<dbReference type="Proteomes" id="UP000814033">
    <property type="component" value="Unassembled WGS sequence"/>
</dbReference>
<comment type="caution">
    <text evidence="1">The sequence shown here is derived from an EMBL/GenBank/DDBJ whole genome shotgun (WGS) entry which is preliminary data.</text>
</comment>
<gene>
    <name evidence="1" type="ORF">FA95DRAFT_551722</name>
</gene>
<dbReference type="EMBL" id="MU275859">
    <property type="protein sequence ID" value="KAI0050707.1"/>
    <property type="molecule type" value="Genomic_DNA"/>
</dbReference>
<reference evidence="1" key="2">
    <citation type="journal article" date="2022" name="New Phytol.">
        <title>Evolutionary transition to the ectomycorrhizal habit in the genomes of a hyperdiverse lineage of mushroom-forming fungi.</title>
        <authorList>
            <person name="Looney B."/>
            <person name="Miyauchi S."/>
            <person name="Morin E."/>
            <person name="Drula E."/>
            <person name="Courty P.E."/>
            <person name="Kohler A."/>
            <person name="Kuo A."/>
            <person name="LaButti K."/>
            <person name="Pangilinan J."/>
            <person name="Lipzen A."/>
            <person name="Riley R."/>
            <person name="Andreopoulos W."/>
            <person name="He G."/>
            <person name="Johnson J."/>
            <person name="Nolan M."/>
            <person name="Tritt A."/>
            <person name="Barry K.W."/>
            <person name="Grigoriev I.V."/>
            <person name="Nagy L.G."/>
            <person name="Hibbett D."/>
            <person name="Henrissat B."/>
            <person name="Matheny P.B."/>
            <person name="Labbe J."/>
            <person name="Martin F.M."/>
        </authorList>
    </citation>
    <scope>NUCLEOTIDE SEQUENCE</scope>
    <source>
        <strain evidence="1">FP105234-sp</strain>
    </source>
</reference>
<evidence type="ECO:0000313" key="2">
    <source>
        <dbReference type="Proteomes" id="UP000814033"/>
    </source>
</evidence>
<protein>
    <submittedName>
        <fullName evidence="1">Uncharacterized protein</fullName>
    </submittedName>
</protein>
<accession>A0ACB8S3H6</accession>
<name>A0ACB8S3H6_9AGAM</name>
<reference evidence="1" key="1">
    <citation type="submission" date="2021-02" db="EMBL/GenBank/DDBJ databases">
        <authorList>
            <consortium name="DOE Joint Genome Institute"/>
            <person name="Ahrendt S."/>
            <person name="Looney B.P."/>
            <person name="Miyauchi S."/>
            <person name="Morin E."/>
            <person name="Drula E."/>
            <person name="Courty P.E."/>
            <person name="Chicoki N."/>
            <person name="Fauchery L."/>
            <person name="Kohler A."/>
            <person name="Kuo A."/>
            <person name="Labutti K."/>
            <person name="Pangilinan J."/>
            <person name="Lipzen A."/>
            <person name="Riley R."/>
            <person name="Andreopoulos W."/>
            <person name="He G."/>
            <person name="Johnson J."/>
            <person name="Barry K.W."/>
            <person name="Grigoriev I.V."/>
            <person name="Nagy L."/>
            <person name="Hibbett D."/>
            <person name="Henrissat B."/>
            <person name="Matheny P.B."/>
            <person name="Labbe J."/>
            <person name="Martin F."/>
        </authorList>
    </citation>
    <scope>NUCLEOTIDE SEQUENCE</scope>
    <source>
        <strain evidence="1">FP105234-sp</strain>
    </source>
</reference>